<keyword evidence="1" id="KW-1003">Cell membrane</keyword>
<dbReference type="GO" id="GO:0015112">
    <property type="term" value="F:nitrate transmembrane transporter activity"/>
    <property type="evidence" value="ECO:0007669"/>
    <property type="project" value="TreeGrafter"/>
</dbReference>
<evidence type="ECO:0000313" key="2">
    <source>
        <dbReference type="EMBL" id="CAA7404856.1"/>
    </source>
</evidence>
<dbReference type="PIRSF" id="PIRSF012939">
    <property type="entry name" value="Transpt_NO3_Nar2"/>
    <property type="match status" value="1"/>
</dbReference>
<dbReference type="Pfam" id="PF16974">
    <property type="entry name" value="NAR2"/>
    <property type="match status" value="1"/>
</dbReference>
<proteinExistence type="inferred from homology"/>
<name>A0A7I8L5E5_SPIIN</name>
<keyword evidence="3" id="KW-1185">Reference proteome</keyword>
<sequence length="204" mass="21928">MEKISLVLVALLLCTAVPRPSLAKGVSFASLRRTLIVSASPKQGQVLRAGEDTITVTWALNQSLPAGTDAAYKKIKVRLCYAPASQKDRGWRKTKDDLSKDKTCSFAITAQPYAGGDRSNFTYLVSKELPSGTFFVRAYAVDAADAELAFGQTTNAGKTENLFNIEGISGHHASLDVAAACFSAFSILALVAFYVQEKRGAKKK</sequence>
<dbReference type="PANTHER" id="PTHR34806">
    <property type="entry name" value="HIGH-AFFINITY NITRATE TRANSPORTER 3.2"/>
    <property type="match status" value="1"/>
</dbReference>
<reference evidence="2" key="1">
    <citation type="submission" date="2020-02" db="EMBL/GenBank/DDBJ databases">
        <authorList>
            <person name="Scholz U."/>
            <person name="Mascher M."/>
            <person name="Fiebig A."/>
        </authorList>
    </citation>
    <scope>NUCLEOTIDE SEQUENCE</scope>
</reference>
<keyword evidence="1" id="KW-0812">Transmembrane</keyword>
<evidence type="ECO:0000313" key="3">
    <source>
        <dbReference type="Proteomes" id="UP000663760"/>
    </source>
</evidence>
<gene>
    <name evidence="2" type="ORF">SI8410_11015534</name>
</gene>
<dbReference type="PANTHER" id="PTHR34806:SF1">
    <property type="entry name" value="HIGH-AFFINITY NITRATE TRANSPORTER 3.1"/>
    <property type="match status" value="1"/>
</dbReference>
<dbReference type="Proteomes" id="UP000663760">
    <property type="component" value="Chromosome 11"/>
</dbReference>
<organism evidence="2 3">
    <name type="scientific">Spirodela intermedia</name>
    <name type="common">Intermediate duckweed</name>
    <dbReference type="NCBI Taxonomy" id="51605"/>
    <lineage>
        <taxon>Eukaryota</taxon>
        <taxon>Viridiplantae</taxon>
        <taxon>Streptophyta</taxon>
        <taxon>Embryophyta</taxon>
        <taxon>Tracheophyta</taxon>
        <taxon>Spermatophyta</taxon>
        <taxon>Magnoliopsida</taxon>
        <taxon>Liliopsida</taxon>
        <taxon>Araceae</taxon>
        <taxon>Lemnoideae</taxon>
        <taxon>Spirodela</taxon>
    </lineage>
</organism>
<dbReference type="InterPro" id="IPR016605">
    <property type="entry name" value="Transptr_NO3_Nar2"/>
</dbReference>
<dbReference type="GO" id="GO:0010167">
    <property type="term" value="P:response to nitrate"/>
    <property type="evidence" value="ECO:0007669"/>
    <property type="project" value="UniProtKB-UniRule"/>
</dbReference>
<feature type="transmembrane region" description="Helical" evidence="1">
    <location>
        <begin position="177"/>
        <end position="195"/>
    </location>
</feature>
<dbReference type="AlphaFoldDB" id="A0A7I8L5E5"/>
<feature type="signal peptide" evidence="1">
    <location>
        <begin position="1"/>
        <end position="23"/>
    </location>
</feature>
<dbReference type="GO" id="GO:0042128">
    <property type="term" value="P:nitrate assimilation"/>
    <property type="evidence" value="ECO:0007669"/>
    <property type="project" value="UniProtKB-UniRule"/>
</dbReference>
<dbReference type="OrthoDB" id="2015470at2759"/>
<evidence type="ECO:0000256" key="1">
    <source>
        <dbReference type="PIRNR" id="PIRNR012939"/>
    </source>
</evidence>
<keyword evidence="1" id="KW-0732">Signal</keyword>
<keyword evidence="1" id="KW-0472">Membrane</keyword>
<accession>A0A7I8L5E5</accession>
<comment type="function">
    <text evidence="1">Involved in nitrate transport.</text>
</comment>
<protein>
    <recommendedName>
        <fullName evidence="1">High-affinity nitrate transporter</fullName>
    </recommendedName>
</protein>
<feature type="chain" id="PRO_5029998803" description="High-affinity nitrate transporter" evidence="1">
    <location>
        <begin position="24"/>
        <end position="204"/>
    </location>
</feature>
<keyword evidence="1" id="KW-0534">Nitrate assimilation</keyword>
<dbReference type="GO" id="GO:0005886">
    <property type="term" value="C:plasma membrane"/>
    <property type="evidence" value="ECO:0007669"/>
    <property type="project" value="UniProtKB-UniRule"/>
</dbReference>
<comment type="similarity">
    <text evidence="1">Belongs to the NAR2 family.</text>
</comment>
<dbReference type="EMBL" id="LR746274">
    <property type="protein sequence ID" value="CAA7404856.1"/>
    <property type="molecule type" value="Genomic_DNA"/>
</dbReference>
<keyword evidence="1" id="KW-1133">Transmembrane helix</keyword>